<keyword evidence="1" id="KW-1133">Transmembrane helix</keyword>
<evidence type="ECO:0000313" key="3">
    <source>
        <dbReference type="Proteomes" id="UP001141933"/>
    </source>
</evidence>
<keyword evidence="1" id="KW-0812">Transmembrane</keyword>
<evidence type="ECO:0000256" key="1">
    <source>
        <dbReference type="SAM" id="Phobius"/>
    </source>
</evidence>
<dbReference type="EMBL" id="JAPZVM010000003">
    <property type="protein sequence ID" value="MCZ8372203.1"/>
    <property type="molecule type" value="Genomic_DNA"/>
</dbReference>
<protein>
    <submittedName>
        <fullName evidence="2">Uncharacterized protein</fullName>
    </submittedName>
</protein>
<keyword evidence="3" id="KW-1185">Reference proteome</keyword>
<sequence length="182" mass="20761">MNELDEIKNLLNAYYEGKTNTAEEKRLYKFFSQTDVPQELSADKKLFLSLSSLQETPEIPSGLESRIASCIDGWEQEEQIRAERHKKMTHRILLRRCAGIAAGLFLVFSVGTYLYHHSQLRPLSEDTCASPEEAYAEAQKALLLFSHSLNKGLAQMEKAEEATVKVKKVVEKHVNNFNNQEK</sequence>
<reference evidence="2" key="1">
    <citation type="submission" date="2022-12" db="EMBL/GenBank/DDBJ databases">
        <title>Phocaeicola acetigenes sp. nov., isolated feces from a healthy human.</title>
        <authorList>
            <person name="Do H."/>
            <person name="Ha Y.B."/>
            <person name="Kim J.-S."/>
            <person name="Suh M.K."/>
            <person name="Kim H.S."/>
            <person name="Lee J.-S."/>
        </authorList>
    </citation>
    <scope>NUCLEOTIDE SEQUENCE</scope>
    <source>
        <strain evidence="2">KGMB11183</strain>
    </source>
</reference>
<keyword evidence="1" id="KW-0472">Membrane</keyword>
<evidence type="ECO:0000313" key="2">
    <source>
        <dbReference type="EMBL" id="MCZ8372203.1"/>
    </source>
</evidence>
<name>A0ABT4PGN8_9BACT</name>
<dbReference type="Proteomes" id="UP001141933">
    <property type="component" value="Unassembled WGS sequence"/>
</dbReference>
<proteinExistence type="predicted"/>
<accession>A0ABT4PGN8</accession>
<feature type="transmembrane region" description="Helical" evidence="1">
    <location>
        <begin position="93"/>
        <end position="115"/>
    </location>
</feature>
<comment type="caution">
    <text evidence="2">The sequence shown here is derived from an EMBL/GenBank/DDBJ whole genome shotgun (WGS) entry which is preliminary data.</text>
</comment>
<gene>
    <name evidence="2" type="ORF">O6P32_05685</name>
</gene>
<dbReference type="RefSeq" id="WP_178266746.1">
    <property type="nucleotide sequence ID" value="NZ_JAPZVM010000003.1"/>
</dbReference>
<organism evidence="2 3">
    <name type="scientific">Phocaeicola acetigenes</name>
    <dbReference type="NCBI Taxonomy" id="3016083"/>
    <lineage>
        <taxon>Bacteria</taxon>
        <taxon>Pseudomonadati</taxon>
        <taxon>Bacteroidota</taxon>
        <taxon>Bacteroidia</taxon>
        <taxon>Bacteroidales</taxon>
        <taxon>Bacteroidaceae</taxon>
        <taxon>Phocaeicola</taxon>
    </lineage>
</organism>